<dbReference type="KEGG" id="vbl:L21SP4_02284"/>
<proteinExistence type="predicted"/>
<dbReference type="Pfam" id="PF13469">
    <property type="entry name" value="Sulfotransfer_3"/>
    <property type="match status" value="1"/>
</dbReference>
<dbReference type="Proteomes" id="UP000035268">
    <property type="component" value="Chromosome"/>
</dbReference>
<dbReference type="SUPFAM" id="SSF52540">
    <property type="entry name" value="P-loop containing nucleoside triphosphate hydrolases"/>
    <property type="match status" value="1"/>
</dbReference>
<evidence type="ECO:0000313" key="1">
    <source>
        <dbReference type="EMBL" id="AKJ65511.1"/>
    </source>
</evidence>
<reference evidence="1 2" key="2">
    <citation type="journal article" date="2016" name="ISME J.">
        <title>Characterization of the first cultured representative of Verrucomicrobia subdivision 5 indicates the proposal of a novel phylum.</title>
        <authorList>
            <person name="Spring S."/>
            <person name="Bunk B."/>
            <person name="Sproer C."/>
            <person name="Schumann P."/>
            <person name="Rohde M."/>
            <person name="Tindall B.J."/>
            <person name="Klenk H.P."/>
        </authorList>
    </citation>
    <scope>NUCLEOTIDE SEQUENCE [LARGE SCALE GENOMIC DNA]</scope>
    <source>
        <strain evidence="1 2">L21-Fru-AB</strain>
    </source>
</reference>
<evidence type="ECO:0008006" key="3">
    <source>
        <dbReference type="Google" id="ProtNLM"/>
    </source>
</evidence>
<dbReference type="Gene3D" id="3.40.50.300">
    <property type="entry name" value="P-loop containing nucleotide triphosphate hydrolases"/>
    <property type="match status" value="1"/>
</dbReference>
<organism evidence="1 2">
    <name type="scientific">Kiritimatiella glycovorans</name>
    <dbReference type="NCBI Taxonomy" id="1307763"/>
    <lineage>
        <taxon>Bacteria</taxon>
        <taxon>Pseudomonadati</taxon>
        <taxon>Kiritimatiellota</taxon>
        <taxon>Kiritimatiellia</taxon>
        <taxon>Kiritimatiellales</taxon>
        <taxon>Kiritimatiellaceae</taxon>
        <taxon>Kiritimatiella</taxon>
    </lineage>
</organism>
<reference evidence="2" key="1">
    <citation type="submission" date="2015-02" db="EMBL/GenBank/DDBJ databases">
        <title>Description and complete genome sequence of the first cultured representative of the subdivision 5 of the Verrucomicrobia phylum.</title>
        <authorList>
            <person name="Spring S."/>
            <person name="Bunk B."/>
            <person name="Sproer C."/>
            <person name="Klenk H.-P."/>
        </authorList>
    </citation>
    <scope>NUCLEOTIDE SEQUENCE [LARGE SCALE GENOMIC DNA]</scope>
    <source>
        <strain evidence="2">L21-Fru-AB</strain>
    </source>
</reference>
<name>A0A0G3EGB8_9BACT</name>
<dbReference type="EMBL" id="CP010904">
    <property type="protein sequence ID" value="AKJ65511.1"/>
    <property type="molecule type" value="Genomic_DNA"/>
</dbReference>
<gene>
    <name evidence="1" type="ORF">L21SP4_02284</name>
</gene>
<dbReference type="STRING" id="1307763.L21SP4_02284"/>
<accession>A0A0G3EGB8</accession>
<protein>
    <recommendedName>
        <fullName evidence="3">Sulfotransferase domain protein</fullName>
    </recommendedName>
</protein>
<evidence type="ECO:0000313" key="2">
    <source>
        <dbReference type="Proteomes" id="UP000035268"/>
    </source>
</evidence>
<sequence length="315" mass="35554">MCLPDWPQESVRIDFPLSMKAPVFVIGPPRSGTSLLGQILGLAQDTRYLGETGIFSHIYFASAPWARSFREAAAAGLLTGPASWATGRARHLRDRVRRRDRLEELARNVMRFCRVPDEYDLMPKNPLPDAAGVRLREGDAKRISTWVAAWREALAESPGAFARAVFASALECTGDERVVEKTPAHVWSLPFIKHHINETRVVLIRRRDTRAVLSSYYLLCSRKRSPVIRFAKRYRTMMDRCNEFAALHPEAVKVIYEDLLADPPGESGRLFSELGMRPGPVFTGRLSEIRPTASKYDQLSSREKGWIDTLSATLK</sequence>
<dbReference type="AlphaFoldDB" id="A0A0G3EGB8"/>
<dbReference type="InterPro" id="IPR027417">
    <property type="entry name" value="P-loop_NTPase"/>
</dbReference>
<keyword evidence="2" id="KW-1185">Reference proteome</keyword>